<feature type="domain" description="SET" evidence="1">
    <location>
        <begin position="12"/>
        <end position="128"/>
    </location>
</feature>
<gene>
    <name evidence="2" type="ORF">A3G52_02040</name>
</gene>
<dbReference type="InterPro" id="IPR046341">
    <property type="entry name" value="SET_dom_sf"/>
</dbReference>
<dbReference type="Gene3D" id="2.170.270.10">
    <property type="entry name" value="SET domain"/>
    <property type="match status" value="1"/>
</dbReference>
<evidence type="ECO:0000259" key="1">
    <source>
        <dbReference type="PROSITE" id="PS50280"/>
    </source>
</evidence>
<dbReference type="PROSITE" id="PS50280">
    <property type="entry name" value="SET"/>
    <property type="match status" value="1"/>
</dbReference>
<evidence type="ECO:0000313" key="3">
    <source>
        <dbReference type="Proteomes" id="UP000177269"/>
    </source>
</evidence>
<organism evidence="2 3">
    <name type="scientific">Candidatus Taylorbacteria bacterium RIFCSPLOWO2_12_FULL_43_20</name>
    <dbReference type="NCBI Taxonomy" id="1802332"/>
    <lineage>
        <taxon>Bacteria</taxon>
        <taxon>Candidatus Tayloriibacteriota</taxon>
    </lineage>
</organism>
<dbReference type="InterPro" id="IPR001214">
    <property type="entry name" value="SET_dom"/>
</dbReference>
<dbReference type="SUPFAM" id="SSF82199">
    <property type="entry name" value="SET domain"/>
    <property type="match status" value="1"/>
</dbReference>
<evidence type="ECO:0000313" key="2">
    <source>
        <dbReference type="EMBL" id="OHA43000.1"/>
    </source>
</evidence>
<dbReference type="EMBL" id="MHSK01000002">
    <property type="protein sequence ID" value="OHA43000.1"/>
    <property type="molecule type" value="Genomic_DNA"/>
</dbReference>
<protein>
    <recommendedName>
        <fullName evidence="1">SET domain-containing protein</fullName>
    </recommendedName>
</protein>
<dbReference type="Proteomes" id="UP000177269">
    <property type="component" value="Unassembled WGS sequence"/>
</dbReference>
<accession>A0A1G2P3U4</accession>
<dbReference type="CDD" id="cd08161">
    <property type="entry name" value="SET"/>
    <property type="match status" value="1"/>
</dbReference>
<dbReference type="Pfam" id="PF00856">
    <property type="entry name" value="SET"/>
    <property type="match status" value="1"/>
</dbReference>
<dbReference type="AlphaFoldDB" id="A0A1G2P3U4"/>
<proteinExistence type="predicted"/>
<sequence length="175" mass="20396">MFARDIQNFPKVTIEIKPSTIIKEEIGVFAVCDISKNSVIAKAEIFETKVVKFNWNQVNQFDDITRKKIMDYGLGEINGVTIIDNLNYLSIPWNMNHGCDYNVGFGEHDDFIAKRNIRKGEELLWDYGLAETNPKFKMMCKCRSPICRKIITGNDWKNSEFRKKNIDYMLNALRK</sequence>
<comment type="caution">
    <text evidence="2">The sequence shown here is derived from an EMBL/GenBank/DDBJ whole genome shotgun (WGS) entry which is preliminary data.</text>
</comment>
<name>A0A1G2P3U4_9BACT</name>
<reference evidence="2 3" key="1">
    <citation type="journal article" date="2016" name="Nat. Commun.">
        <title>Thousands of microbial genomes shed light on interconnected biogeochemical processes in an aquifer system.</title>
        <authorList>
            <person name="Anantharaman K."/>
            <person name="Brown C.T."/>
            <person name="Hug L.A."/>
            <person name="Sharon I."/>
            <person name="Castelle C.J."/>
            <person name="Probst A.J."/>
            <person name="Thomas B.C."/>
            <person name="Singh A."/>
            <person name="Wilkins M.J."/>
            <person name="Karaoz U."/>
            <person name="Brodie E.L."/>
            <person name="Williams K.H."/>
            <person name="Hubbard S.S."/>
            <person name="Banfield J.F."/>
        </authorList>
    </citation>
    <scope>NUCLEOTIDE SEQUENCE [LARGE SCALE GENOMIC DNA]</scope>
</reference>